<keyword evidence="2" id="KW-0812">Transmembrane</keyword>
<keyword evidence="2" id="KW-0472">Membrane</keyword>
<name>B8BYL9_THAPS</name>
<feature type="transmembrane region" description="Helical" evidence="2">
    <location>
        <begin position="35"/>
        <end position="58"/>
    </location>
</feature>
<gene>
    <name evidence="3" type="ORF">THAPSDRAFT_21897</name>
</gene>
<dbReference type="GeneID" id="7449535"/>
<evidence type="ECO:0000256" key="1">
    <source>
        <dbReference type="SAM" id="MobiDB-lite"/>
    </source>
</evidence>
<dbReference type="Proteomes" id="UP000001449">
    <property type="component" value="Chromosome 3"/>
</dbReference>
<dbReference type="AlphaFoldDB" id="B8BYL9"/>
<dbReference type="HOGENOM" id="CLU_2019881_0_0_1"/>
<accession>B8BYL9</accession>
<evidence type="ECO:0000313" key="3">
    <source>
        <dbReference type="EMBL" id="EED94397.1"/>
    </source>
</evidence>
<dbReference type="RefSeq" id="XP_002288961.1">
    <property type="nucleotide sequence ID" value="XM_002288925.1"/>
</dbReference>
<protein>
    <submittedName>
        <fullName evidence="3">Uncharacterized protein</fullName>
    </submittedName>
</protein>
<dbReference type="KEGG" id="tps:THAPSDRAFT_21897"/>
<evidence type="ECO:0000256" key="2">
    <source>
        <dbReference type="SAM" id="Phobius"/>
    </source>
</evidence>
<organism evidence="3 4">
    <name type="scientific">Thalassiosira pseudonana</name>
    <name type="common">Marine diatom</name>
    <name type="synonym">Cyclotella nana</name>
    <dbReference type="NCBI Taxonomy" id="35128"/>
    <lineage>
        <taxon>Eukaryota</taxon>
        <taxon>Sar</taxon>
        <taxon>Stramenopiles</taxon>
        <taxon>Ochrophyta</taxon>
        <taxon>Bacillariophyta</taxon>
        <taxon>Coscinodiscophyceae</taxon>
        <taxon>Thalassiosirophycidae</taxon>
        <taxon>Thalassiosirales</taxon>
        <taxon>Thalassiosiraceae</taxon>
        <taxon>Thalassiosira</taxon>
    </lineage>
</organism>
<keyword evidence="4" id="KW-1185">Reference proteome</keyword>
<dbReference type="EMBL" id="CM000640">
    <property type="protein sequence ID" value="EED94397.1"/>
    <property type="molecule type" value="Genomic_DNA"/>
</dbReference>
<proteinExistence type="predicted"/>
<evidence type="ECO:0000313" key="4">
    <source>
        <dbReference type="Proteomes" id="UP000001449"/>
    </source>
</evidence>
<feature type="region of interest" description="Disordered" evidence="1">
    <location>
        <begin position="1"/>
        <end position="31"/>
    </location>
</feature>
<dbReference type="eggNOG" id="ENOG502TASC">
    <property type="taxonomic scope" value="Eukaryota"/>
</dbReference>
<dbReference type="PaxDb" id="35128-Thaps21897"/>
<sequence>MTEKDFTYQPVAVATEPTAPPSPSQDDQEVPSDTAVMVGCGLVGMVIGGPFLAILTALGGKWASGRQSPIGDSTRAVGRIAASAGKKAKEEHLWCKLKASLRSLFNRNNKLDVQEGTIDFIED</sequence>
<keyword evidence="2" id="KW-1133">Transmembrane helix</keyword>
<reference evidence="3 4" key="2">
    <citation type="journal article" date="2008" name="Nature">
        <title>The Phaeodactylum genome reveals the evolutionary history of diatom genomes.</title>
        <authorList>
            <person name="Bowler C."/>
            <person name="Allen A.E."/>
            <person name="Badger J.H."/>
            <person name="Grimwood J."/>
            <person name="Jabbari K."/>
            <person name="Kuo A."/>
            <person name="Maheswari U."/>
            <person name="Martens C."/>
            <person name="Maumus F."/>
            <person name="Otillar R.P."/>
            <person name="Rayko E."/>
            <person name="Salamov A."/>
            <person name="Vandepoele K."/>
            <person name="Beszteri B."/>
            <person name="Gruber A."/>
            <person name="Heijde M."/>
            <person name="Katinka M."/>
            <person name="Mock T."/>
            <person name="Valentin K."/>
            <person name="Verret F."/>
            <person name="Berges J.A."/>
            <person name="Brownlee C."/>
            <person name="Cadoret J.P."/>
            <person name="Chiovitti A."/>
            <person name="Choi C.J."/>
            <person name="Coesel S."/>
            <person name="De Martino A."/>
            <person name="Detter J.C."/>
            <person name="Durkin C."/>
            <person name="Falciatore A."/>
            <person name="Fournet J."/>
            <person name="Haruta M."/>
            <person name="Huysman M.J."/>
            <person name="Jenkins B.D."/>
            <person name="Jiroutova K."/>
            <person name="Jorgensen R.E."/>
            <person name="Joubert Y."/>
            <person name="Kaplan A."/>
            <person name="Kroger N."/>
            <person name="Kroth P.G."/>
            <person name="La Roche J."/>
            <person name="Lindquist E."/>
            <person name="Lommer M."/>
            <person name="Martin-Jezequel V."/>
            <person name="Lopez P.J."/>
            <person name="Lucas S."/>
            <person name="Mangogna M."/>
            <person name="McGinnis K."/>
            <person name="Medlin L.K."/>
            <person name="Montsant A."/>
            <person name="Oudot-Le Secq M.P."/>
            <person name="Napoli C."/>
            <person name="Obornik M."/>
            <person name="Parker M.S."/>
            <person name="Petit J.L."/>
            <person name="Porcel B.M."/>
            <person name="Poulsen N."/>
            <person name="Robison M."/>
            <person name="Rychlewski L."/>
            <person name="Rynearson T.A."/>
            <person name="Schmutz J."/>
            <person name="Shapiro H."/>
            <person name="Siaut M."/>
            <person name="Stanley M."/>
            <person name="Sussman M.R."/>
            <person name="Taylor A.R."/>
            <person name="Vardi A."/>
            <person name="von Dassow P."/>
            <person name="Vyverman W."/>
            <person name="Willis A."/>
            <person name="Wyrwicz L.S."/>
            <person name="Rokhsar D.S."/>
            <person name="Weissenbach J."/>
            <person name="Armbrust E.V."/>
            <person name="Green B.R."/>
            <person name="Van de Peer Y."/>
            <person name="Grigoriev I.V."/>
        </authorList>
    </citation>
    <scope>NUCLEOTIDE SEQUENCE [LARGE SCALE GENOMIC DNA]</scope>
    <source>
        <strain evidence="3 4">CCMP1335</strain>
    </source>
</reference>
<reference evidence="3 4" key="1">
    <citation type="journal article" date="2004" name="Science">
        <title>The genome of the diatom Thalassiosira pseudonana: ecology, evolution, and metabolism.</title>
        <authorList>
            <person name="Armbrust E.V."/>
            <person name="Berges J.A."/>
            <person name="Bowler C."/>
            <person name="Green B.R."/>
            <person name="Martinez D."/>
            <person name="Putnam N.H."/>
            <person name="Zhou S."/>
            <person name="Allen A.E."/>
            <person name="Apt K.E."/>
            <person name="Bechner M."/>
            <person name="Brzezinski M.A."/>
            <person name="Chaal B.K."/>
            <person name="Chiovitti A."/>
            <person name="Davis A.K."/>
            <person name="Demarest M.S."/>
            <person name="Detter J.C."/>
            <person name="Glavina T."/>
            <person name="Goodstein D."/>
            <person name="Hadi M.Z."/>
            <person name="Hellsten U."/>
            <person name="Hildebrand M."/>
            <person name="Jenkins B.D."/>
            <person name="Jurka J."/>
            <person name="Kapitonov V.V."/>
            <person name="Kroger N."/>
            <person name="Lau W.W."/>
            <person name="Lane T.W."/>
            <person name="Larimer F.W."/>
            <person name="Lippmeier J.C."/>
            <person name="Lucas S."/>
            <person name="Medina M."/>
            <person name="Montsant A."/>
            <person name="Obornik M."/>
            <person name="Parker M.S."/>
            <person name="Palenik B."/>
            <person name="Pazour G.J."/>
            <person name="Richardson P.M."/>
            <person name="Rynearson T.A."/>
            <person name="Saito M.A."/>
            <person name="Schwartz D.C."/>
            <person name="Thamatrakoln K."/>
            <person name="Valentin K."/>
            <person name="Vardi A."/>
            <person name="Wilkerson F.P."/>
            <person name="Rokhsar D.S."/>
        </authorList>
    </citation>
    <scope>NUCLEOTIDE SEQUENCE [LARGE SCALE GENOMIC DNA]</scope>
    <source>
        <strain evidence="3 4">CCMP1335</strain>
    </source>
</reference>
<dbReference type="InParanoid" id="B8BYL9"/>